<dbReference type="PROSITE" id="PS50885">
    <property type="entry name" value="HAMP"/>
    <property type="match status" value="1"/>
</dbReference>
<keyword evidence="3 5" id="KW-0807">Transducer</keyword>
<dbReference type="SUPFAM" id="SSF58104">
    <property type="entry name" value="Methyl-accepting chemotaxis protein (MCP) signaling domain"/>
    <property type="match status" value="1"/>
</dbReference>
<evidence type="ECO:0000259" key="8">
    <source>
        <dbReference type="PROSITE" id="PS50885"/>
    </source>
</evidence>
<sequence>MRSTEASNGTTRRWLGDRRVATKILMVAGVAIVGTLAIGLIALMGVNNLQTTRNTEVGRSVPYITSLNSAALSAKAAANDERGYLIAGDVKYRDEALGRQDAVDAALTTASASTDATGKAQVQKIKIATDAWFSALEKEFGTYDTDRQAAVEVALNANRDLRKVYEQLFITEIDRAEKNLTQGAQFAATARRTRWTVGLLLSFSLLFAILLALVMGRSIVLPLRRVSSALDAVADGDLSRDSGVHQRDEVGRMASSTRRAVSAFRETITALGHHSSTLSSASSQLKALSQQGAEGARNGAEQASRVADTAGVMSMNIQTVAAGAEEMEASIREISQNTTRAVEVARRAVDVTAGTTAVMAKLGNSSAEIGNVIKLITSIAEQTNLLALNATIEAARAGTAGKGFAVVADEVKQLAQETARATEDIGQRVAAIQADTGGAVAAIEEISQIIQNINEFQTTIASAVEEQSATTAEMSRSVNEAADAGGSVARTVTEVSRSIEQTTAGTTDAYRAAGELEQMSADLRELVGQFRI</sequence>
<dbReference type="PRINTS" id="PR00260">
    <property type="entry name" value="CHEMTRNSDUCR"/>
</dbReference>
<dbReference type="InterPro" id="IPR004090">
    <property type="entry name" value="Chemotax_Me-accpt_rcpt"/>
</dbReference>
<keyword evidence="6" id="KW-0472">Membrane</keyword>
<accession>A0ABP7AM75</accession>
<dbReference type="InterPro" id="IPR003660">
    <property type="entry name" value="HAMP_dom"/>
</dbReference>
<evidence type="ECO:0000256" key="4">
    <source>
        <dbReference type="ARBA" id="ARBA00029447"/>
    </source>
</evidence>
<dbReference type="PROSITE" id="PS50111">
    <property type="entry name" value="CHEMOTAXIS_TRANSDUC_2"/>
    <property type="match status" value="1"/>
</dbReference>
<keyword evidence="1 6" id="KW-0812">Transmembrane</keyword>
<evidence type="ECO:0000256" key="2">
    <source>
        <dbReference type="ARBA" id="ARBA00022989"/>
    </source>
</evidence>
<dbReference type="SMART" id="SM00304">
    <property type="entry name" value="HAMP"/>
    <property type="match status" value="3"/>
</dbReference>
<evidence type="ECO:0008006" key="11">
    <source>
        <dbReference type="Google" id="ProtNLM"/>
    </source>
</evidence>
<dbReference type="SMART" id="SM00283">
    <property type="entry name" value="MA"/>
    <property type="match status" value="1"/>
</dbReference>
<dbReference type="EMBL" id="BAAAZO010000012">
    <property type="protein sequence ID" value="GAA3636091.1"/>
    <property type="molecule type" value="Genomic_DNA"/>
</dbReference>
<dbReference type="InterPro" id="IPR004089">
    <property type="entry name" value="MCPsignal_dom"/>
</dbReference>
<dbReference type="PANTHER" id="PTHR32089">
    <property type="entry name" value="METHYL-ACCEPTING CHEMOTAXIS PROTEIN MCPB"/>
    <property type="match status" value="1"/>
</dbReference>
<comment type="caution">
    <text evidence="9">The sequence shown here is derived from an EMBL/GenBank/DDBJ whole genome shotgun (WGS) entry which is preliminary data.</text>
</comment>
<proteinExistence type="inferred from homology"/>
<organism evidence="9 10">
    <name type="scientific">Kineosporia mesophila</name>
    <dbReference type="NCBI Taxonomy" id="566012"/>
    <lineage>
        <taxon>Bacteria</taxon>
        <taxon>Bacillati</taxon>
        <taxon>Actinomycetota</taxon>
        <taxon>Actinomycetes</taxon>
        <taxon>Kineosporiales</taxon>
        <taxon>Kineosporiaceae</taxon>
        <taxon>Kineosporia</taxon>
    </lineage>
</organism>
<protein>
    <recommendedName>
        <fullName evidence="11">Methyl-accepting chemotaxis protein</fullName>
    </recommendedName>
</protein>
<evidence type="ECO:0000256" key="3">
    <source>
        <dbReference type="ARBA" id="ARBA00023224"/>
    </source>
</evidence>
<evidence type="ECO:0000259" key="7">
    <source>
        <dbReference type="PROSITE" id="PS50111"/>
    </source>
</evidence>
<dbReference type="Pfam" id="PF00015">
    <property type="entry name" value="MCPsignal"/>
    <property type="match status" value="1"/>
</dbReference>
<dbReference type="RefSeq" id="WP_231488815.1">
    <property type="nucleotide sequence ID" value="NZ_BAAAZO010000012.1"/>
</dbReference>
<dbReference type="CDD" id="cd06225">
    <property type="entry name" value="HAMP"/>
    <property type="match status" value="1"/>
</dbReference>
<dbReference type="Pfam" id="PF00672">
    <property type="entry name" value="HAMP"/>
    <property type="match status" value="1"/>
</dbReference>
<name>A0ABP7AM75_9ACTN</name>
<evidence type="ECO:0000256" key="6">
    <source>
        <dbReference type="SAM" id="Phobius"/>
    </source>
</evidence>
<keyword evidence="10" id="KW-1185">Reference proteome</keyword>
<feature type="domain" description="HAMP" evidence="8">
    <location>
        <begin position="217"/>
        <end position="269"/>
    </location>
</feature>
<evidence type="ECO:0000256" key="5">
    <source>
        <dbReference type="PROSITE-ProRule" id="PRU00284"/>
    </source>
</evidence>
<gene>
    <name evidence="9" type="ORF">GCM10022223_63160</name>
</gene>
<comment type="similarity">
    <text evidence="4">Belongs to the methyl-accepting chemotaxis (MCP) protein family.</text>
</comment>
<feature type="transmembrane region" description="Helical" evidence="6">
    <location>
        <begin position="20"/>
        <end position="46"/>
    </location>
</feature>
<feature type="domain" description="Methyl-accepting transducer" evidence="7">
    <location>
        <begin position="274"/>
        <end position="517"/>
    </location>
</feature>
<dbReference type="PANTHER" id="PTHR32089:SF112">
    <property type="entry name" value="LYSOZYME-LIKE PROTEIN-RELATED"/>
    <property type="match status" value="1"/>
</dbReference>
<keyword evidence="2 6" id="KW-1133">Transmembrane helix</keyword>
<dbReference type="Gene3D" id="1.10.287.950">
    <property type="entry name" value="Methyl-accepting chemotaxis protein"/>
    <property type="match status" value="1"/>
</dbReference>
<evidence type="ECO:0000313" key="10">
    <source>
        <dbReference type="Proteomes" id="UP001501074"/>
    </source>
</evidence>
<evidence type="ECO:0000313" key="9">
    <source>
        <dbReference type="EMBL" id="GAA3636091.1"/>
    </source>
</evidence>
<feature type="transmembrane region" description="Helical" evidence="6">
    <location>
        <begin position="195"/>
        <end position="215"/>
    </location>
</feature>
<reference evidence="10" key="1">
    <citation type="journal article" date="2019" name="Int. J. Syst. Evol. Microbiol.">
        <title>The Global Catalogue of Microorganisms (GCM) 10K type strain sequencing project: providing services to taxonomists for standard genome sequencing and annotation.</title>
        <authorList>
            <consortium name="The Broad Institute Genomics Platform"/>
            <consortium name="The Broad Institute Genome Sequencing Center for Infectious Disease"/>
            <person name="Wu L."/>
            <person name="Ma J."/>
        </authorList>
    </citation>
    <scope>NUCLEOTIDE SEQUENCE [LARGE SCALE GENOMIC DNA]</scope>
    <source>
        <strain evidence="10">JCM 16902</strain>
    </source>
</reference>
<dbReference type="Proteomes" id="UP001501074">
    <property type="component" value="Unassembled WGS sequence"/>
</dbReference>
<evidence type="ECO:0000256" key="1">
    <source>
        <dbReference type="ARBA" id="ARBA00022692"/>
    </source>
</evidence>